<sequence length="159" mass="18087">MAVENWIVDGPDRMKQSADDRRRGEGTANVSAERDVLSEADCEWVVKMYFSFQYPANLYLVMEFLPGAASVQVEILGEKNDIDVCVLFHPTCSMAMCENVCHIYAYRCNIYCTRDFHALSCRLCCCSKRSAPLDFRSKVRRMQLLSYPPSASILSACNR</sequence>
<dbReference type="InterPro" id="IPR011009">
    <property type="entry name" value="Kinase-like_dom_sf"/>
</dbReference>
<accession>A0A0M3I1S3</accession>
<organism evidence="2 3">
    <name type="scientific">Ascaris lumbricoides</name>
    <name type="common">Giant roundworm</name>
    <dbReference type="NCBI Taxonomy" id="6252"/>
    <lineage>
        <taxon>Eukaryota</taxon>
        <taxon>Metazoa</taxon>
        <taxon>Ecdysozoa</taxon>
        <taxon>Nematoda</taxon>
        <taxon>Chromadorea</taxon>
        <taxon>Rhabditida</taxon>
        <taxon>Spirurina</taxon>
        <taxon>Ascaridomorpha</taxon>
        <taxon>Ascaridoidea</taxon>
        <taxon>Ascarididae</taxon>
        <taxon>Ascaris</taxon>
    </lineage>
</organism>
<dbReference type="Gene3D" id="3.30.200.20">
    <property type="entry name" value="Phosphorylase Kinase, domain 1"/>
    <property type="match status" value="1"/>
</dbReference>
<proteinExistence type="predicted"/>
<protein>
    <submittedName>
        <fullName evidence="3">DBD_Tnp_Mut domain-containing protein</fullName>
    </submittedName>
</protein>
<evidence type="ECO:0000313" key="2">
    <source>
        <dbReference type="Proteomes" id="UP000036681"/>
    </source>
</evidence>
<dbReference type="SUPFAM" id="SSF56112">
    <property type="entry name" value="Protein kinase-like (PK-like)"/>
    <property type="match status" value="1"/>
</dbReference>
<keyword evidence="2" id="KW-1185">Reference proteome</keyword>
<name>A0A0M3I1S3_ASCLU</name>
<dbReference type="WBParaSite" id="ALUE_0001028901-mRNA-1">
    <property type="protein sequence ID" value="ALUE_0001028901-mRNA-1"/>
    <property type="gene ID" value="ALUE_0001028901"/>
</dbReference>
<evidence type="ECO:0000313" key="3">
    <source>
        <dbReference type="WBParaSite" id="ALUE_0001028901-mRNA-1"/>
    </source>
</evidence>
<dbReference type="Proteomes" id="UP000036681">
    <property type="component" value="Unplaced"/>
</dbReference>
<evidence type="ECO:0000256" key="1">
    <source>
        <dbReference type="SAM" id="MobiDB-lite"/>
    </source>
</evidence>
<feature type="region of interest" description="Disordered" evidence="1">
    <location>
        <begin position="1"/>
        <end position="27"/>
    </location>
</feature>
<dbReference type="AlphaFoldDB" id="A0A0M3I1S3"/>
<reference evidence="3" key="1">
    <citation type="submission" date="2017-02" db="UniProtKB">
        <authorList>
            <consortium name="WormBaseParasite"/>
        </authorList>
    </citation>
    <scope>IDENTIFICATION</scope>
</reference>
<feature type="compositionally biased region" description="Basic and acidic residues" evidence="1">
    <location>
        <begin position="10"/>
        <end position="25"/>
    </location>
</feature>